<keyword evidence="4 6" id="KW-0472">Membrane</keyword>
<feature type="transmembrane region" description="Helical" evidence="6">
    <location>
        <begin position="48"/>
        <end position="65"/>
    </location>
</feature>
<keyword evidence="3 6" id="KW-1133">Transmembrane helix</keyword>
<evidence type="ECO:0000256" key="1">
    <source>
        <dbReference type="ARBA" id="ARBA00004141"/>
    </source>
</evidence>
<feature type="transmembrane region" description="Helical" evidence="6">
    <location>
        <begin position="19"/>
        <end position="36"/>
    </location>
</feature>
<feature type="transmembrane region" description="Helical" evidence="6">
    <location>
        <begin position="165"/>
        <end position="186"/>
    </location>
</feature>
<evidence type="ECO:0000256" key="2">
    <source>
        <dbReference type="ARBA" id="ARBA00022692"/>
    </source>
</evidence>
<proteinExistence type="predicted"/>
<reference evidence="7 8" key="1">
    <citation type="submission" date="2017-10" db="EMBL/GenBank/DDBJ databases">
        <title>Comparative genomics in systemic dimorphic fungi from Ajellomycetaceae.</title>
        <authorList>
            <person name="Munoz J.F."/>
            <person name="Mcewen J.G."/>
            <person name="Clay O.K."/>
            <person name="Cuomo C.A."/>
        </authorList>
    </citation>
    <scope>NUCLEOTIDE SEQUENCE [LARGE SCALE GENOMIC DNA]</scope>
    <source>
        <strain evidence="7 8">UAMH5409</strain>
    </source>
</reference>
<sequence length="411" mass="46164">MAIDAPEGRSIYIYRPNKIAPVIFAAAFALSGALHFGNASTRYKCFKIMFLHILCCVVFVAGVALREYNAFNYSFSKLNLDIHIASTCMIYMCPENKISPLLELADYHVLGRILYYVPYCSPLHPGRVLTTFGFLSGVVDAPNAIGISYIANPSVTEKRTRLGHILMKTSLVMQLLVIATFCMLAFSFQRKCTTAKMSGNRRVTAPLVTLYLSMFVIFARCIYRTVEHFGFSDKDGMSGKWIVSDVGTLSPIVRFEWFFYVFEAALMLINSVLWNVRHPGRYLPENYNTYLTRDGVRELVGPGWKDERPWIVTVCDPFGWFVKGEKGEKPFWETDGYAMEQQQQQQQQQEQTFYGSGHAYGRVHGHEFHEIGHAHGHGHDHSNSQDHGIGSDGMPLLLQVADPGAGGVAAV</sequence>
<protein>
    <recommendedName>
        <fullName evidence="9">RTA1 domain-containing protein</fullName>
    </recommendedName>
</protein>
<evidence type="ECO:0008006" key="9">
    <source>
        <dbReference type="Google" id="ProtNLM"/>
    </source>
</evidence>
<dbReference type="InterPro" id="IPR007568">
    <property type="entry name" value="RTA1"/>
</dbReference>
<feature type="transmembrane region" description="Helical" evidence="6">
    <location>
        <begin position="257"/>
        <end position="276"/>
    </location>
</feature>
<organism evidence="7 8">
    <name type="scientific">Helicocarpus griseus UAMH5409</name>
    <dbReference type="NCBI Taxonomy" id="1447875"/>
    <lineage>
        <taxon>Eukaryota</taxon>
        <taxon>Fungi</taxon>
        <taxon>Dikarya</taxon>
        <taxon>Ascomycota</taxon>
        <taxon>Pezizomycotina</taxon>
        <taxon>Eurotiomycetes</taxon>
        <taxon>Eurotiomycetidae</taxon>
        <taxon>Onygenales</taxon>
        <taxon>Ajellomycetaceae</taxon>
        <taxon>Helicocarpus</taxon>
    </lineage>
</organism>
<dbReference type="OrthoDB" id="3358017at2759"/>
<comment type="caution">
    <text evidence="7">The sequence shown here is derived from an EMBL/GenBank/DDBJ whole genome shotgun (WGS) entry which is preliminary data.</text>
</comment>
<dbReference type="PANTHER" id="PTHR31465:SF34">
    <property type="entry name" value="DOMAIN PROTEIN, PUTATIVE (AFU_ORTHOLOGUE AFUA_3G00480)-RELATED"/>
    <property type="match status" value="1"/>
</dbReference>
<keyword evidence="8" id="KW-1185">Reference proteome</keyword>
<evidence type="ECO:0000313" key="8">
    <source>
        <dbReference type="Proteomes" id="UP000223968"/>
    </source>
</evidence>
<evidence type="ECO:0000256" key="6">
    <source>
        <dbReference type="SAM" id="Phobius"/>
    </source>
</evidence>
<evidence type="ECO:0000256" key="5">
    <source>
        <dbReference type="SAM" id="MobiDB-lite"/>
    </source>
</evidence>
<gene>
    <name evidence="7" type="ORF">AJ79_04872</name>
</gene>
<dbReference type="Pfam" id="PF04479">
    <property type="entry name" value="RTA1"/>
    <property type="match status" value="1"/>
</dbReference>
<accession>A0A2B7XSP0</accession>
<name>A0A2B7XSP0_9EURO</name>
<comment type="subcellular location">
    <subcellularLocation>
        <location evidence="1">Membrane</location>
        <topology evidence="1">Multi-pass membrane protein</topology>
    </subcellularLocation>
</comment>
<dbReference type="GO" id="GO:0016020">
    <property type="term" value="C:membrane"/>
    <property type="evidence" value="ECO:0007669"/>
    <property type="project" value="UniProtKB-SubCell"/>
</dbReference>
<keyword evidence="2 6" id="KW-0812">Transmembrane</keyword>
<dbReference type="EMBL" id="PDNB01000072">
    <property type="protein sequence ID" value="PGH11497.1"/>
    <property type="molecule type" value="Genomic_DNA"/>
</dbReference>
<evidence type="ECO:0000256" key="3">
    <source>
        <dbReference type="ARBA" id="ARBA00022989"/>
    </source>
</evidence>
<evidence type="ECO:0000313" key="7">
    <source>
        <dbReference type="EMBL" id="PGH11497.1"/>
    </source>
</evidence>
<dbReference type="PANTHER" id="PTHR31465">
    <property type="entry name" value="PROTEIN RTA1-RELATED"/>
    <property type="match status" value="1"/>
</dbReference>
<evidence type="ECO:0000256" key="4">
    <source>
        <dbReference type="ARBA" id="ARBA00023136"/>
    </source>
</evidence>
<feature type="region of interest" description="Disordered" evidence="5">
    <location>
        <begin position="372"/>
        <end position="397"/>
    </location>
</feature>
<feature type="compositionally biased region" description="Basic and acidic residues" evidence="5">
    <location>
        <begin position="372"/>
        <end position="384"/>
    </location>
</feature>
<dbReference type="Proteomes" id="UP000223968">
    <property type="component" value="Unassembled WGS sequence"/>
</dbReference>
<feature type="transmembrane region" description="Helical" evidence="6">
    <location>
        <begin position="207"/>
        <end position="226"/>
    </location>
</feature>
<dbReference type="AlphaFoldDB" id="A0A2B7XSP0"/>
<dbReference type="STRING" id="1447875.A0A2B7XSP0"/>